<protein>
    <submittedName>
        <fullName evidence="3">Zinc finger protein Pegasus</fullName>
    </submittedName>
</protein>
<feature type="domain" description="C2H2-type" evidence="2">
    <location>
        <begin position="15"/>
        <end position="43"/>
    </location>
</feature>
<dbReference type="InterPro" id="IPR013087">
    <property type="entry name" value="Znf_C2H2_type"/>
</dbReference>
<evidence type="ECO:0000256" key="1">
    <source>
        <dbReference type="PROSITE-ProRule" id="PRU00042"/>
    </source>
</evidence>
<keyword evidence="1" id="KW-0862">Zinc</keyword>
<comment type="caution">
    <text evidence="3">The sequence shown here is derived from an EMBL/GenBank/DDBJ whole genome shotgun (WGS) entry which is preliminary data.</text>
</comment>
<sequence length="90" mass="10553">MKREFDCHLQTHYDYRCEKCDYKSRTEGRLKRHIKDFHSTTPPDSFSGKNAKLMKPKIQKCKQCNFHTEIKASPLSLSLYASFLTAPNLI</sequence>
<reference evidence="3 4" key="1">
    <citation type="submission" date="2024-11" db="EMBL/GenBank/DDBJ databases">
        <title>Adaptive evolution of stress response genes in parasites aligns with host niche diversity.</title>
        <authorList>
            <person name="Hahn C."/>
            <person name="Resl P."/>
        </authorList>
    </citation>
    <scope>NUCLEOTIDE SEQUENCE [LARGE SCALE GENOMIC DNA]</scope>
    <source>
        <strain evidence="3">EGGRZ-B1_66</strain>
        <tissue evidence="3">Body</tissue>
    </source>
</reference>
<dbReference type="Proteomes" id="UP001626550">
    <property type="component" value="Unassembled WGS sequence"/>
</dbReference>
<name>A0ABD2Q5L2_9PLAT</name>
<gene>
    <name evidence="3" type="primary">IKZF5</name>
    <name evidence="3" type="ORF">Ciccas_006491</name>
</gene>
<evidence type="ECO:0000313" key="3">
    <source>
        <dbReference type="EMBL" id="KAL3314881.1"/>
    </source>
</evidence>
<keyword evidence="1" id="KW-0479">Metal-binding</keyword>
<dbReference type="PROSITE" id="PS50157">
    <property type="entry name" value="ZINC_FINGER_C2H2_2"/>
    <property type="match status" value="1"/>
</dbReference>
<dbReference type="SMART" id="SM00355">
    <property type="entry name" value="ZnF_C2H2"/>
    <property type="match status" value="1"/>
</dbReference>
<evidence type="ECO:0000259" key="2">
    <source>
        <dbReference type="PROSITE" id="PS50157"/>
    </source>
</evidence>
<organism evidence="3 4">
    <name type="scientific">Cichlidogyrus casuarinus</name>
    <dbReference type="NCBI Taxonomy" id="1844966"/>
    <lineage>
        <taxon>Eukaryota</taxon>
        <taxon>Metazoa</taxon>
        <taxon>Spiralia</taxon>
        <taxon>Lophotrochozoa</taxon>
        <taxon>Platyhelminthes</taxon>
        <taxon>Monogenea</taxon>
        <taxon>Monopisthocotylea</taxon>
        <taxon>Dactylogyridea</taxon>
        <taxon>Ancyrocephalidae</taxon>
        <taxon>Cichlidogyrus</taxon>
    </lineage>
</organism>
<dbReference type="EMBL" id="JBJKFK010000880">
    <property type="protein sequence ID" value="KAL3314881.1"/>
    <property type="molecule type" value="Genomic_DNA"/>
</dbReference>
<dbReference type="Gene3D" id="3.30.160.60">
    <property type="entry name" value="Classic Zinc Finger"/>
    <property type="match status" value="1"/>
</dbReference>
<dbReference type="AlphaFoldDB" id="A0ABD2Q5L2"/>
<accession>A0ABD2Q5L2</accession>
<evidence type="ECO:0000313" key="4">
    <source>
        <dbReference type="Proteomes" id="UP001626550"/>
    </source>
</evidence>
<dbReference type="GO" id="GO:0008270">
    <property type="term" value="F:zinc ion binding"/>
    <property type="evidence" value="ECO:0007669"/>
    <property type="project" value="UniProtKB-KW"/>
</dbReference>
<keyword evidence="1" id="KW-0863">Zinc-finger</keyword>
<proteinExistence type="predicted"/>
<keyword evidence="4" id="KW-1185">Reference proteome</keyword>